<keyword evidence="2" id="KW-0812">Transmembrane</keyword>
<reference evidence="3" key="1">
    <citation type="submission" date="2016-11" db="EMBL/GenBank/DDBJ databases">
        <title>The genome sequence of Colletotrichum cuscutae.</title>
        <authorList>
            <person name="Baroncelli R."/>
        </authorList>
    </citation>
    <scope>NUCLEOTIDE SEQUENCE</scope>
    <source>
        <strain evidence="3">IMI 304802</strain>
    </source>
</reference>
<name>A0AAI9V8M1_9PEZI</name>
<proteinExistence type="predicted"/>
<feature type="compositionally biased region" description="Polar residues" evidence="1">
    <location>
        <begin position="176"/>
        <end position="185"/>
    </location>
</feature>
<evidence type="ECO:0000256" key="2">
    <source>
        <dbReference type="SAM" id="Phobius"/>
    </source>
</evidence>
<evidence type="ECO:0000313" key="4">
    <source>
        <dbReference type="Proteomes" id="UP001239213"/>
    </source>
</evidence>
<keyword evidence="2" id="KW-1133">Transmembrane helix</keyword>
<feature type="region of interest" description="Disordered" evidence="1">
    <location>
        <begin position="155"/>
        <end position="185"/>
    </location>
</feature>
<evidence type="ECO:0008006" key="5">
    <source>
        <dbReference type="Google" id="ProtNLM"/>
    </source>
</evidence>
<organism evidence="3 4">
    <name type="scientific">Colletotrichum cuscutae</name>
    <dbReference type="NCBI Taxonomy" id="1209917"/>
    <lineage>
        <taxon>Eukaryota</taxon>
        <taxon>Fungi</taxon>
        <taxon>Dikarya</taxon>
        <taxon>Ascomycota</taxon>
        <taxon>Pezizomycotina</taxon>
        <taxon>Sordariomycetes</taxon>
        <taxon>Hypocreomycetidae</taxon>
        <taxon>Glomerellales</taxon>
        <taxon>Glomerellaceae</taxon>
        <taxon>Colletotrichum</taxon>
        <taxon>Colletotrichum acutatum species complex</taxon>
    </lineage>
</organism>
<evidence type="ECO:0000313" key="3">
    <source>
        <dbReference type="EMBL" id="KAK1476202.1"/>
    </source>
</evidence>
<accession>A0AAI9V8M1</accession>
<dbReference type="Proteomes" id="UP001239213">
    <property type="component" value="Unassembled WGS sequence"/>
</dbReference>
<gene>
    <name evidence="3" type="ORF">CCUS01_05307</name>
</gene>
<comment type="caution">
    <text evidence="3">The sequence shown here is derived from an EMBL/GenBank/DDBJ whole genome shotgun (WGS) entry which is preliminary data.</text>
</comment>
<keyword evidence="4" id="KW-1185">Reference proteome</keyword>
<keyword evidence="2" id="KW-0472">Membrane</keyword>
<sequence length="185" mass="20595">MSRQEMGCWQSPQVAPSEFFPLDIDEPTDFGSLKRFVFGSLAESSVEGNNRRSGVKSRRMGRNPSLCIGGLILWLTRFAACVVLSWSLSPASPKLTRYEETRRPCSRNRAGVSDVKPPFQIQFFRRANSCQRISRPSFFLGLLRPSPVSLLSSGLAVRSPHADPQKRRAVGRRPSKSSSPVGGRR</sequence>
<dbReference type="AlphaFoldDB" id="A0AAI9V8M1"/>
<dbReference type="EMBL" id="MPDP01000146">
    <property type="protein sequence ID" value="KAK1476202.1"/>
    <property type="molecule type" value="Genomic_DNA"/>
</dbReference>
<feature type="transmembrane region" description="Helical" evidence="2">
    <location>
        <begin position="66"/>
        <end position="88"/>
    </location>
</feature>
<protein>
    <recommendedName>
        <fullName evidence="5">Transmembrane protein</fullName>
    </recommendedName>
</protein>
<evidence type="ECO:0000256" key="1">
    <source>
        <dbReference type="SAM" id="MobiDB-lite"/>
    </source>
</evidence>